<dbReference type="RefSeq" id="WP_202072009.1">
    <property type="nucleotide sequence ID" value="NZ_AP027142.1"/>
</dbReference>
<dbReference type="InterPro" id="IPR043128">
    <property type="entry name" value="Rev_trsase/Diguanyl_cyclase"/>
</dbReference>
<evidence type="ECO:0000256" key="2">
    <source>
        <dbReference type="ARBA" id="ARBA00034247"/>
    </source>
</evidence>
<sequence>MLKGARRLFEPRTKKESIRLVCAFTAIAITVAIAVVVVSSLWAGTPMGPSLIRAVVIPLMLAPWMVWTIARFSMRLEEMRLELEKLVRTDPLSGALNRRGVTEFADKAFAERREKDKFCAIVIDIDRFKTINDNHGHAAGDAVIAQVVEIARQTAGSVNCAIGRLGGDELVVLIVEQTLEESLVMAERLRNAIELAVFLHEGNRLTVTTSIGVAASDPADKNAEAVLRRADHSLYAAKSAGRNRVRAAA</sequence>
<dbReference type="PANTHER" id="PTHR45138:SF9">
    <property type="entry name" value="DIGUANYLATE CYCLASE DGCM-RELATED"/>
    <property type="match status" value="1"/>
</dbReference>
<keyword evidence="3" id="KW-1133">Transmembrane helix</keyword>
<dbReference type="NCBIfam" id="TIGR00254">
    <property type="entry name" value="GGDEF"/>
    <property type="match status" value="1"/>
</dbReference>
<dbReference type="PANTHER" id="PTHR45138">
    <property type="entry name" value="REGULATORY COMPONENTS OF SENSORY TRANSDUCTION SYSTEM"/>
    <property type="match status" value="1"/>
</dbReference>
<feature type="domain" description="GGDEF" evidence="4">
    <location>
        <begin position="116"/>
        <end position="249"/>
    </location>
</feature>
<evidence type="ECO:0000256" key="1">
    <source>
        <dbReference type="ARBA" id="ARBA00012528"/>
    </source>
</evidence>
<keyword evidence="3" id="KW-0812">Transmembrane</keyword>
<feature type="transmembrane region" description="Helical" evidence="3">
    <location>
        <begin position="20"/>
        <end position="44"/>
    </location>
</feature>
<evidence type="ECO:0000256" key="3">
    <source>
        <dbReference type="SAM" id="Phobius"/>
    </source>
</evidence>
<dbReference type="PROSITE" id="PS50887">
    <property type="entry name" value="GGDEF"/>
    <property type="match status" value="1"/>
</dbReference>
<accession>A0ABN6VK98</accession>
<evidence type="ECO:0000313" key="5">
    <source>
        <dbReference type="EMBL" id="BDV34772.1"/>
    </source>
</evidence>
<dbReference type="SUPFAM" id="SSF55073">
    <property type="entry name" value="Nucleotide cyclase"/>
    <property type="match status" value="1"/>
</dbReference>
<dbReference type="EC" id="2.7.7.65" evidence="1"/>
<evidence type="ECO:0000259" key="4">
    <source>
        <dbReference type="PROSITE" id="PS50887"/>
    </source>
</evidence>
<protein>
    <recommendedName>
        <fullName evidence="1">diguanylate cyclase</fullName>
        <ecNumber evidence="1">2.7.7.65</ecNumber>
    </recommendedName>
</protein>
<dbReference type="InterPro" id="IPR050469">
    <property type="entry name" value="Diguanylate_Cyclase"/>
</dbReference>
<gene>
    <name evidence="5" type="ORF">SS37A_23010</name>
</gene>
<organism evidence="5 6">
    <name type="scientific">Methylocystis iwaonis</name>
    <dbReference type="NCBI Taxonomy" id="2885079"/>
    <lineage>
        <taxon>Bacteria</taxon>
        <taxon>Pseudomonadati</taxon>
        <taxon>Pseudomonadota</taxon>
        <taxon>Alphaproteobacteria</taxon>
        <taxon>Hyphomicrobiales</taxon>
        <taxon>Methylocystaceae</taxon>
        <taxon>Methylocystis</taxon>
    </lineage>
</organism>
<dbReference type="SMART" id="SM00267">
    <property type="entry name" value="GGDEF"/>
    <property type="match status" value="1"/>
</dbReference>
<dbReference type="InterPro" id="IPR000160">
    <property type="entry name" value="GGDEF_dom"/>
</dbReference>
<comment type="catalytic activity">
    <reaction evidence="2">
        <text>2 GTP = 3',3'-c-di-GMP + 2 diphosphate</text>
        <dbReference type="Rhea" id="RHEA:24898"/>
        <dbReference type="ChEBI" id="CHEBI:33019"/>
        <dbReference type="ChEBI" id="CHEBI:37565"/>
        <dbReference type="ChEBI" id="CHEBI:58805"/>
        <dbReference type="EC" id="2.7.7.65"/>
    </reaction>
</comment>
<dbReference type="EMBL" id="AP027142">
    <property type="protein sequence ID" value="BDV34772.1"/>
    <property type="molecule type" value="Genomic_DNA"/>
</dbReference>
<dbReference type="CDD" id="cd01949">
    <property type="entry name" value="GGDEF"/>
    <property type="match status" value="1"/>
</dbReference>
<keyword evidence="6" id="KW-1185">Reference proteome</keyword>
<dbReference type="Proteomes" id="UP001317629">
    <property type="component" value="Chromosome"/>
</dbReference>
<keyword evidence="3" id="KW-0472">Membrane</keyword>
<proteinExistence type="predicted"/>
<evidence type="ECO:0000313" key="6">
    <source>
        <dbReference type="Proteomes" id="UP001317629"/>
    </source>
</evidence>
<feature type="transmembrane region" description="Helical" evidence="3">
    <location>
        <begin position="50"/>
        <end position="70"/>
    </location>
</feature>
<dbReference type="InterPro" id="IPR029787">
    <property type="entry name" value="Nucleotide_cyclase"/>
</dbReference>
<reference evidence="5 6" key="1">
    <citation type="journal article" date="2023" name="Int. J. Syst. Evol. Microbiol.">
        <title>Methylocystis iwaonis sp. nov., a type II methane-oxidizing bacterium from surface soil of a rice paddy field in Japan, and emended description of the genus Methylocystis (ex Whittenbury et al. 1970) Bowman et al. 1993.</title>
        <authorList>
            <person name="Kaise H."/>
            <person name="Sawadogo J.B."/>
            <person name="Alam M.S."/>
            <person name="Ueno C."/>
            <person name="Dianou D."/>
            <person name="Shinjo R."/>
            <person name="Asakawa S."/>
        </authorList>
    </citation>
    <scope>NUCLEOTIDE SEQUENCE [LARGE SCALE GENOMIC DNA]</scope>
    <source>
        <strain evidence="5 6">SS37A-Re</strain>
    </source>
</reference>
<name>A0ABN6VK98_9HYPH</name>
<dbReference type="Pfam" id="PF00990">
    <property type="entry name" value="GGDEF"/>
    <property type="match status" value="1"/>
</dbReference>
<dbReference type="Gene3D" id="3.30.70.270">
    <property type="match status" value="1"/>
</dbReference>